<evidence type="ECO:0000313" key="3">
    <source>
        <dbReference type="EMBL" id="KMZ79136.1"/>
    </source>
</evidence>
<dbReference type="Proteomes" id="UP000053562">
    <property type="component" value="Unassembled WGS sequence"/>
</dbReference>
<keyword evidence="2" id="KW-0472">Membrane</keyword>
<gene>
    <name evidence="3" type="ORF">PVIIG_01610</name>
</gene>
<name>A0A0J9S8U0_PLAVI</name>
<feature type="transmembrane region" description="Helical" evidence="2">
    <location>
        <begin position="50"/>
        <end position="67"/>
    </location>
</feature>
<feature type="region of interest" description="Disordered" evidence="1">
    <location>
        <begin position="91"/>
        <end position="142"/>
    </location>
</feature>
<dbReference type="EMBL" id="KQ234346">
    <property type="protein sequence ID" value="KMZ79136.1"/>
    <property type="molecule type" value="Genomic_DNA"/>
</dbReference>
<organism evidence="3 4">
    <name type="scientific">Plasmodium vivax India VII</name>
    <dbReference type="NCBI Taxonomy" id="1077284"/>
    <lineage>
        <taxon>Eukaryota</taxon>
        <taxon>Sar</taxon>
        <taxon>Alveolata</taxon>
        <taxon>Apicomplexa</taxon>
        <taxon>Aconoidasida</taxon>
        <taxon>Haemosporida</taxon>
        <taxon>Plasmodiidae</taxon>
        <taxon>Plasmodium</taxon>
        <taxon>Plasmodium (Plasmodium)</taxon>
    </lineage>
</organism>
<feature type="compositionally biased region" description="Basic and acidic residues" evidence="1">
    <location>
        <begin position="91"/>
        <end position="104"/>
    </location>
</feature>
<evidence type="ECO:0000256" key="2">
    <source>
        <dbReference type="SAM" id="Phobius"/>
    </source>
</evidence>
<keyword evidence="2" id="KW-1133">Transmembrane helix</keyword>
<feature type="compositionally biased region" description="Acidic residues" evidence="1">
    <location>
        <begin position="105"/>
        <end position="119"/>
    </location>
</feature>
<protein>
    <submittedName>
        <fullName evidence="3">Uncharacterized protein</fullName>
    </submittedName>
</protein>
<dbReference type="OrthoDB" id="387545at2759"/>
<keyword evidence="2" id="KW-0812">Transmembrane</keyword>
<accession>A0A0J9S8U0</accession>
<feature type="compositionally biased region" description="Basic and acidic residues" evidence="1">
    <location>
        <begin position="120"/>
        <end position="129"/>
    </location>
</feature>
<dbReference type="AlphaFoldDB" id="A0A0J9S8U0"/>
<sequence>MVFPYDNTLPKYKFYQTVVHRYSTNRPVVPVTSHQVYTQNFYDNSASNLITTYIFLILFLSLCYRLIDKAFFQGRLISSIFGFDEEDIDSRVETEPDDIDYGKSDDEDSYNYDDSEEKEEQGQKPEKVTLESPDNAEIDMSS</sequence>
<evidence type="ECO:0000313" key="4">
    <source>
        <dbReference type="Proteomes" id="UP000053562"/>
    </source>
</evidence>
<reference evidence="3 4" key="1">
    <citation type="submission" date="2011-08" db="EMBL/GenBank/DDBJ databases">
        <title>The Genome Sequence of Plasmodium vivax India VII.</title>
        <authorList>
            <consortium name="The Broad Institute Genome Sequencing Platform"/>
            <consortium name="The Broad Institute Genome Sequencing Center for Infectious Disease"/>
            <person name="Neafsey D."/>
            <person name="Carlton J."/>
            <person name="Barnwell J."/>
            <person name="Collins W."/>
            <person name="Escalante A."/>
            <person name="Mullikin J."/>
            <person name="Saul A."/>
            <person name="Guigo R."/>
            <person name="Camara F."/>
            <person name="Young S.K."/>
            <person name="Zeng Q."/>
            <person name="Gargeya S."/>
            <person name="Fitzgerald M."/>
            <person name="Haas B."/>
            <person name="Abouelleil A."/>
            <person name="Alvarado L."/>
            <person name="Arachchi H.M."/>
            <person name="Berlin A."/>
            <person name="Brown A."/>
            <person name="Chapman S.B."/>
            <person name="Chen Z."/>
            <person name="Dunbar C."/>
            <person name="Freedman E."/>
            <person name="Gearin G."/>
            <person name="Gellesch M."/>
            <person name="Goldberg J."/>
            <person name="Griggs A."/>
            <person name="Gujja S."/>
            <person name="Heiman D."/>
            <person name="Howarth C."/>
            <person name="Larson L."/>
            <person name="Lui A."/>
            <person name="MacDonald P.J.P."/>
            <person name="Montmayeur A."/>
            <person name="Murphy C."/>
            <person name="Neiman D."/>
            <person name="Pearson M."/>
            <person name="Priest M."/>
            <person name="Roberts A."/>
            <person name="Saif S."/>
            <person name="Shea T."/>
            <person name="Shenoy N."/>
            <person name="Sisk P."/>
            <person name="Stolte C."/>
            <person name="Sykes S."/>
            <person name="Wortman J."/>
            <person name="Nusbaum C."/>
            <person name="Birren B."/>
        </authorList>
    </citation>
    <scope>NUCLEOTIDE SEQUENCE [LARGE SCALE GENOMIC DNA]</scope>
    <source>
        <strain evidence="3 4">India VII</strain>
    </source>
</reference>
<evidence type="ECO:0000256" key="1">
    <source>
        <dbReference type="SAM" id="MobiDB-lite"/>
    </source>
</evidence>
<proteinExistence type="predicted"/>